<keyword evidence="5" id="KW-1185">Reference proteome</keyword>
<evidence type="ECO:0000313" key="4">
    <source>
        <dbReference type="EMBL" id="MBY6366528.1"/>
    </source>
</evidence>
<dbReference type="Proteomes" id="UP000825228">
    <property type="component" value="Unassembled WGS sequence"/>
</dbReference>
<accession>A0ABS7P287</accession>
<sequence>MSATVLAFLAVAVTGCGHVVDESDGGGRVGTATGRQTAAVAPLEDAAPVGATQIVDDGGVRTRVTVEGLSPAQPSVYGFPVAGDLQQITVTVEVVDGATSVNPLYFTARASDGTAYGAALGTVDGQLLAETVSAGDRIKGVVAFDVTGPPITSIRYSSALGEELARWVGQSVPGEPAAPVPRSAGGQGRTTRGDLDLATPMTVPSCDGTGIVVLYSATAPGSYEQEVSDQLARNPGAQYLRTDNSCSSLRQATAEGNAIYAVYRVAGRTESEVCTAVGAAGGGAYGKWLDETTDPSYIIPC</sequence>
<feature type="domain" description="MPT63-like" evidence="3">
    <location>
        <begin position="48"/>
        <end position="162"/>
    </location>
</feature>
<organism evidence="4 5">
    <name type="scientific">Rhodococcoides corynebacterioides</name>
    <dbReference type="NCBI Taxonomy" id="53972"/>
    <lineage>
        <taxon>Bacteria</taxon>
        <taxon>Bacillati</taxon>
        <taxon>Actinomycetota</taxon>
        <taxon>Actinomycetes</taxon>
        <taxon>Mycobacteriales</taxon>
        <taxon>Nocardiaceae</taxon>
        <taxon>Rhodococcoides</taxon>
    </lineage>
</organism>
<dbReference type="RefSeq" id="WP_222683850.1">
    <property type="nucleotide sequence ID" value="NZ_JABUBT010000015.1"/>
</dbReference>
<keyword evidence="1" id="KW-0732">Signal</keyword>
<proteinExistence type="predicted"/>
<gene>
    <name evidence="4" type="ORF">HQ603_07145</name>
</gene>
<dbReference type="Gene3D" id="2.60.40.1240">
    <property type="match status" value="1"/>
</dbReference>
<dbReference type="EMBL" id="JABUBU010000003">
    <property type="protein sequence ID" value="MBY6366528.1"/>
    <property type="molecule type" value="Genomic_DNA"/>
</dbReference>
<reference evidence="4 5" key="1">
    <citation type="submission" date="2020-06" db="EMBL/GenBank/DDBJ databases">
        <title>Taxonomy, biology and ecology of Rhodococcus bacteria occurring in California pistachio and other woody hosts as revealed by genome sequence analyses.</title>
        <authorList>
            <person name="Gai Y."/>
            <person name="Riely B."/>
        </authorList>
    </citation>
    <scope>NUCLEOTIDE SEQUENCE [LARGE SCALE GENOMIC DNA]</scope>
    <source>
        <strain evidence="4 5">BP-281</strain>
    </source>
</reference>
<evidence type="ECO:0000256" key="1">
    <source>
        <dbReference type="ARBA" id="ARBA00022729"/>
    </source>
</evidence>
<protein>
    <submittedName>
        <fullName evidence="4">DUF1942 domain-containing protein</fullName>
    </submittedName>
</protein>
<dbReference type="InterPro" id="IPR015250">
    <property type="entry name" value="MPT63-like"/>
</dbReference>
<name>A0ABS7P287_9NOCA</name>
<evidence type="ECO:0000313" key="5">
    <source>
        <dbReference type="Proteomes" id="UP000825228"/>
    </source>
</evidence>
<feature type="region of interest" description="Disordered" evidence="2">
    <location>
        <begin position="172"/>
        <end position="197"/>
    </location>
</feature>
<dbReference type="SUPFAM" id="SSF81982">
    <property type="entry name" value="Antigen MPT63/MPB63 (immunoprotective extracellular protein)"/>
    <property type="match status" value="1"/>
</dbReference>
<evidence type="ECO:0000259" key="3">
    <source>
        <dbReference type="Pfam" id="PF09167"/>
    </source>
</evidence>
<comment type="caution">
    <text evidence="4">The sequence shown here is derived from an EMBL/GenBank/DDBJ whole genome shotgun (WGS) entry which is preliminary data.</text>
</comment>
<dbReference type="InterPro" id="IPR029050">
    <property type="entry name" value="Immunoprotect_excell_Ig-like"/>
</dbReference>
<evidence type="ECO:0000256" key="2">
    <source>
        <dbReference type="SAM" id="MobiDB-lite"/>
    </source>
</evidence>
<dbReference type="Pfam" id="PF09167">
    <property type="entry name" value="DUF1942"/>
    <property type="match status" value="1"/>
</dbReference>